<dbReference type="PANTHER" id="PTHR30093">
    <property type="entry name" value="GENERAL SECRETION PATHWAY PROTEIN G"/>
    <property type="match status" value="1"/>
</dbReference>
<dbReference type="NCBIfam" id="TIGR04294">
    <property type="entry name" value="pre_pil_HX9DG"/>
    <property type="match status" value="1"/>
</dbReference>
<organism evidence="1 2">
    <name type="scientific">Lentisphaera profundi</name>
    <dbReference type="NCBI Taxonomy" id="1658616"/>
    <lineage>
        <taxon>Bacteria</taxon>
        <taxon>Pseudomonadati</taxon>
        <taxon>Lentisphaerota</taxon>
        <taxon>Lentisphaeria</taxon>
        <taxon>Lentisphaerales</taxon>
        <taxon>Lentisphaeraceae</taxon>
        <taxon>Lentisphaera</taxon>
    </lineage>
</organism>
<dbReference type="InterPro" id="IPR045584">
    <property type="entry name" value="Pilin-like"/>
</dbReference>
<dbReference type="Proteomes" id="UP001214250">
    <property type="component" value="Chromosome 2"/>
</dbReference>
<reference evidence="1 2" key="1">
    <citation type="submission" date="2023-02" db="EMBL/GenBank/DDBJ databases">
        <title>Genome sequence of Lentisphaera profundi SAORIC-696.</title>
        <authorList>
            <person name="Kim e."/>
            <person name="Cho J.-C."/>
            <person name="Choi A."/>
            <person name="Kang I."/>
        </authorList>
    </citation>
    <scope>NUCLEOTIDE SEQUENCE [LARGE SCALE GENOMIC DNA]</scope>
    <source>
        <strain evidence="1 2">SAORIC-696</strain>
    </source>
</reference>
<keyword evidence="2" id="KW-1185">Reference proteome</keyword>
<sequence>MNKKFTLIELLVVIAIIGILASLLLPALAKARAKGRQTVCLNQQKQVGLAFFTSAEDKNGYIYASNTSSLPTIKTWSKNLLDEGYGNLELYRCLEMEGEMSDNGWNSYGGRYENNDPYLMNMADYSSVDWLVADAYFASDDDSVFRMHPSQTNLYSQPYLIHEDKANVLFFDGHVESLSGVTLKAIHGFSYIFSQSKISY</sequence>
<evidence type="ECO:0000313" key="2">
    <source>
        <dbReference type="Proteomes" id="UP001214250"/>
    </source>
</evidence>
<dbReference type="SUPFAM" id="SSF54523">
    <property type="entry name" value="Pili subunits"/>
    <property type="match status" value="1"/>
</dbReference>
<dbReference type="PANTHER" id="PTHR30093:SF2">
    <property type="entry name" value="TYPE II SECRETION SYSTEM PROTEIN H"/>
    <property type="match status" value="1"/>
</dbReference>
<evidence type="ECO:0000313" key="1">
    <source>
        <dbReference type="EMBL" id="WDE97825.1"/>
    </source>
</evidence>
<protein>
    <submittedName>
        <fullName evidence="1">Prepilin-type N-terminal cleavage/methylation domain-containing protein</fullName>
    </submittedName>
</protein>
<gene>
    <name evidence="1" type="ORF">PQO03_18530</name>
</gene>
<dbReference type="Gene3D" id="3.30.700.10">
    <property type="entry name" value="Glycoprotein, Type 4 Pilin"/>
    <property type="match status" value="1"/>
</dbReference>
<proteinExistence type="predicted"/>
<dbReference type="EMBL" id="CP117812">
    <property type="protein sequence ID" value="WDE97825.1"/>
    <property type="molecule type" value="Genomic_DNA"/>
</dbReference>
<dbReference type="InterPro" id="IPR027558">
    <property type="entry name" value="Pre_pil_HX9DG_C"/>
</dbReference>
<accession>A0ABY7VX99</accession>
<dbReference type="RefSeq" id="WP_274152454.1">
    <property type="nucleotide sequence ID" value="NZ_CP117812.1"/>
</dbReference>
<dbReference type="InterPro" id="IPR012902">
    <property type="entry name" value="N_methyl_site"/>
</dbReference>
<dbReference type="NCBIfam" id="TIGR02532">
    <property type="entry name" value="IV_pilin_GFxxxE"/>
    <property type="match status" value="1"/>
</dbReference>
<name>A0ABY7VX99_9BACT</name>